<feature type="compositionally biased region" description="Acidic residues" evidence="4">
    <location>
        <begin position="659"/>
        <end position="671"/>
    </location>
</feature>
<feature type="compositionally biased region" description="Basic and acidic residues" evidence="4">
    <location>
        <begin position="523"/>
        <end position="543"/>
    </location>
</feature>
<dbReference type="GeneID" id="110988081"/>
<keyword evidence="5" id="KW-1185">Reference proteome</keyword>
<feature type="compositionally biased region" description="Basic and acidic residues" evidence="4">
    <location>
        <begin position="565"/>
        <end position="590"/>
    </location>
</feature>
<dbReference type="GO" id="GO:0033314">
    <property type="term" value="P:mitotic DNA replication checkpoint signaling"/>
    <property type="evidence" value="ECO:0007669"/>
    <property type="project" value="TreeGrafter"/>
</dbReference>
<gene>
    <name evidence="6" type="primary">LOC110988081</name>
</gene>
<feature type="region of interest" description="Disordered" evidence="4">
    <location>
        <begin position="459"/>
        <end position="486"/>
    </location>
</feature>
<feature type="compositionally biased region" description="Acidic residues" evidence="4">
    <location>
        <begin position="1303"/>
        <end position="1312"/>
    </location>
</feature>
<dbReference type="OrthoDB" id="5859781at2759"/>
<evidence type="ECO:0000256" key="3">
    <source>
        <dbReference type="ARBA" id="ARBA00023242"/>
    </source>
</evidence>
<feature type="compositionally biased region" description="Polar residues" evidence="4">
    <location>
        <begin position="842"/>
        <end position="852"/>
    </location>
</feature>
<keyword evidence="2" id="KW-0597">Phosphoprotein</keyword>
<evidence type="ECO:0000313" key="5">
    <source>
        <dbReference type="Proteomes" id="UP000694845"/>
    </source>
</evidence>
<accession>A0A8B7ZN29</accession>
<proteinExistence type="predicted"/>
<feature type="region of interest" description="Disordered" evidence="4">
    <location>
        <begin position="1297"/>
        <end position="1316"/>
    </location>
</feature>
<feature type="compositionally biased region" description="Basic and acidic residues" evidence="4">
    <location>
        <begin position="811"/>
        <end position="821"/>
    </location>
</feature>
<feature type="compositionally biased region" description="Polar residues" evidence="4">
    <location>
        <begin position="1074"/>
        <end position="1097"/>
    </location>
</feature>
<feature type="compositionally biased region" description="Basic and acidic residues" evidence="4">
    <location>
        <begin position="1330"/>
        <end position="1340"/>
    </location>
</feature>
<feature type="compositionally biased region" description="Acidic residues" evidence="4">
    <location>
        <begin position="605"/>
        <end position="628"/>
    </location>
</feature>
<feature type="compositionally biased region" description="Polar residues" evidence="4">
    <location>
        <begin position="778"/>
        <end position="789"/>
    </location>
</feature>
<feature type="compositionally biased region" description="Basic and acidic residues" evidence="4">
    <location>
        <begin position="643"/>
        <end position="652"/>
    </location>
</feature>
<feature type="compositionally biased region" description="Polar residues" evidence="4">
    <location>
        <begin position="753"/>
        <end position="771"/>
    </location>
</feature>
<feature type="compositionally biased region" description="Acidic residues" evidence="4">
    <location>
        <begin position="22"/>
        <end position="33"/>
    </location>
</feature>
<name>A0A8B7ZN29_ACAPL</name>
<dbReference type="GO" id="GO:0005634">
    <property type="term" value="C:nucleus"/>
    <property type="evidence" value="ECO:0007669"/>
    <property type="project" value="UniProtKB-SubCell"/>
</dbReference>
<feature type="region of interest" description="Disordered" evidence="4">
    <location>
        <begin position="1074"/>
        <end position="1252"/>
    </location>
</feature>
<feature type="compositionally biased region" description="Polar residues" evidence="4">
    <location>
        <begin position="378"/>
        <end position="399"/>
    </location>
</feature>
<feature type="compositionally biased region" description="Low complexity" evidence="4">
    <location>
        <begin position="822"/>
        <end position="835"/>
    </location>
</feature>
<evidence type="ECO:0000256" key="2">
    <source>
        <dbReference type="ARBA" id="ARBA00022553"/>
    </source>
</evidence>
<organism evidence="5 6">
    <name type="scientific">Acanthaster planci</name>
    <name type="common">Crown-of-thorns starfish</name>
    <dbReference type="NCBI Taxonomy" id="133434"/>
    <lineage>
        <taxon>Eukaryota</taxon>
        <taxon>Metazoa</taxon>
        <taxon>Echinodermata</taxon>
        <taxon>Eleutherozoa</taxon>
        <taxon>Asterozoa</taxon>
        <taxon>Asteroidea</taxon>
        <taxon>Valvatacea</taxon>
        <taxon>Valvatida</taxon>
        <taxon>Acanthasteridae</taxon>
        <taxon>Acanthaster</taxon>
    </lineage>
</organism>
<evidence type="ECO:0000313" key="6">
    <source>
        <dbReference type="RefSeq" id="XP_022107013.1"/>
    </source>
</evidence>
<feature type="compositionally biased region" description="Polar residues" evidence="4">
    <location>
        <begin position="1417"/>
        <end position="1439"/>
    </location>
</feature>
<feature type="compositionally biased region" description="Acidic residues" evidence="4">
    <location>
        <begin position="1133"/>
        <end position="1166"/>
    </location>
</feature>
<feature type="compositionally biased region" description="Basic residues" evidence="4">
    <location>
        <begin position="1394"/>
        <end position="1403"/>
    </location>
</feature>
<reference evidence="6" key="1">
    <citation type="submission" date="2025-08" db="UniProtKB">
        <authorList>
            <consortium name="RefSeq"/>
        </authorList>
    </citation>
    <scope>IDENTIFICATION</scope>
</reference>
<dbReference type="PANTHER" id="PTHR14396:SF10">
    <property type="entry name" value="CLASPIN"/>
    <property type="match status" value="1"/>
</dbReference>
<feature type="compositionally biased region" description="Low complexity" evidence="4">
    <location>
        <begin position="9"/>
        <end position="21"/>
    </location>
</feature>
<dbReference type="OMA" id="LMRYQRE"/>
<dbReference type="PANTHER" id="PTHR14396">
    <property type="entry name" value="CLASPIN"/>
    <property type="match status" value="1"/>
</dbReference>
<dbReference type="CTD" id="63967"/>
<feature type="compositionally biased region" description="Basic residues" evidence="4">
    <location>
        <begin position="676"/>
        <end position="686"/>
    </location>
</feature>
<dbReference type="InterPro" id="IPR024146">
    <property type="entry name" value="Claspin"/>
</dbReference>
<feature type="compositionally biased region" description="Basic and acidic residues" evidence="4">
    <location>
        <begin position="52"/>
        <end position="77"/>
    </location>
</feature>
<feature type="compositionally biased region" description="Acidic residues" evidence="4">
    <location>
        <begin position="689"/>
        <end position="699"/>
    </location>
</feature>
<feature type="region of interest" description="Disordered" evidence="4">
    <location>
        <begin position="1"/>
        <end position="138"/>
    </location>
</feature>
<feature type="region of interest" description="Disordered" evidence="4">
    <location>
        <begin position="523"/>
        <end position="909"/>
    </location>
</feature>
<protein>
    <submittedName>
        <fullName evidence="6">Claspin-like</fullName>
    </submittedName>
</protein>
<dbReference type="RefSeq" id="XP_022107013.1">
    <property type="nucleotide sequence ID" value="XM_022251321.1"/>
</dbReference>
<feature type="region of interest" description="Disordered" evidence="4">
    <location>
        <begin position="1326"/>
        <end position="1487"/>
    </location>
</feature>
<dbReference type="GO" id="GO:0007095">
    <property type="term" value="P:mitotic G2 DNA damage checkpoint signaling"/>
    <property type="evidence" value="ECO:0007669"/>
    <property type="project" value="TreeGrafter"/>
</dbReference>
<sequence>MLGVENSEVQPLQVQPLLLDSDLFDAEDSDSDADYARRSPTPPLQGVASPQSDRRTSPIHEDSPRHQDDEDRASSHSDDEENEPDIHRQKSPISKSKRAKSSIAQSRNRRVPKTDIKKIHSESQRLIRESDLSLPYHKPKPLSLNDFFSKKPSNSGMLSVKPLKGLSKCRQMASLVQKQNSAVPVVLNESTARSQVSSKTSAQSNLHGPLSQSTCTNIIIDAGNFPDGGKEISPLEKKVLSDVNTSIEELGEDCHVEEESKVHSPVKDLSDRNKKTDTVMGETMIAEIDTEVKDTLKPQDRNLSDMDAQSFTCISPKTIGPFEDEMKGDGILRQEDENKGRMQSSVNLDEEENHLHFHDATIPVATSAVQEDDANISITPSSTADREPASSQTPIFTQSHRQKLLEASLSKVKTLTPRLSGEEESVIDLDDADSDSEAGFATPCNPGLNRLMERFVRHTARSTPRPQKEVKLSVVSKETGGDGQENLKLETVAVTIEGEDHEDPSLNVPGAKLLKLKEALQEKMRARREVERQRRKEAYRLDNEDYNEEEGEMTDKSDTDDDSDGGLRDDQSDVDLRDDRSDCDLRDTRKEKKIKKSQFINHEADVDDDDEDYEPGEDGDEYDNDSDTDSSRRDSDASDAEDREMRHDDAENLRVYSAETDDEDTSDDQEEDKIKRASTSKAKKKTMILDDDDDDDGDGRDDVARMEETSSGPTLELHLDADDEEEQEEKTDQDRDDSLMQIPAKHLGLTLGSEVNSPGSSKYPNSNTTSPRVPPLTESGNSQESTTDSYDIDKLGEAIMQQAGSPRKAHLTLEEKTRDLFESTSNTEGGTTGSNETDKASESFTGRTSFSWSAIKKPQGATQEDSNRELPKQVDTSSNSLDTSFELIGSVIPAHQPGGGLRRNSRKASEEAQEAFKPFSKHRSLLQNASKSSFRLSELTLPIEDSQDLFRVDTPSLTVAMETQPGAETQSFRFSYEEDETQTQFLDENGFLKLRSASKPKPSTKRLFEVENGSQEDLDELLGLCSGKFTGAPESSSKIRKGLFSQLSSQRVEATQGNMDELLGLCSGTFASQRDTQAKTTQPIQNGADTHSESSFHIVSDNEGNHGNQDSQPALSDGEDSRPKKRKRIRVMEDEDSGEDDDGGDDAEETAEDEDGDEVFDSEDELSFLLQQEGRQEKKTFPGKSQKGHALSKISKDFFEEEAELSGSEFGSDEDYDAEDMPDELEQNEADKENIGTEEELREQVNKVHMKTMDDDDARRLRLYKEIYLPDGDLYSDGKGRTRQFRWRHVGDDFQLDLFPGNSDDEGDEAKDEDTQWRLERFQREQWLNEQKEKQTAKDTVDDENDIAEENSQFDLLMKTAINKKKKDQMPMNSDAGKTVQKDNEKRFNSPKPVKFRHGSFLRRSKEDRAKIASMVKLTTGNPTSSRGSRNVLYQSITPTADEDEDKNPQLRRSVSDTPTLRAPKAKRPRLDRSQSLAQPSSIFNHM</sequence>
<evidence type="ECO:0000256" key="4">
    <source>
        <dbReference type="SAM" id="MobiDB-lite"/>
    </source>
</evidence>
<feature type="compositionally biased region" description="Polar residues" evidence="4">
    <location>
        <begin position="874"/>
        <end position="883"/>
    </location>
</feature>
<evidence type="ECO:0000256" key="1">
    <source>
        <dbReference type="ARBA" id="ARBA00004123"/>
    </source>
</evidence>
<comment type="subcellular location">
    <subcellularLocation>
        <location evidence="1">Nucleus</location>
    </subcellularLocation>
</comment>
<dbReference type="Proteomes" id="UP000694845">
    <property type="component" value="Unplaced"/>
</dbReference>
<dbReference type="KEGG" id="aplc:110988081"/>
<dbReference type="GO" id="GO:0010997">
    <property type="term" value="F:anaphase-promoting complex binding"/>
    <property type="evidence" value="ECO:0007669"/>
    <property type="project" value="TreeGrafter"/>
</dbReference>
<feature type="compositionally biased region" description="Acidic residues" evidence="4">
    <location>
        <begin position="1211"/>
        <end position="1228"/>
    </location>
</feature>
<feature type="compositionally biased region" description="Basic and acidic residues" evidence="4">
    <location>
        <begin position="1242"/>
        <end position="1252"/>
    </location>
</feature>
<feature type="compositionally biased region" description="Polar residues" evidence="4">
    <location>
        <begin position="1474"/>
        <end position="1487"/>
    </location>
</feature>
<feature type="compositionally biased region" description="Acidic residues" evidence="4">
    <location>
        <begin position="544"/>
        <end position="564"/>
    </location>
</feature>
<feature type="compositionally biased region" description="Basic and acidic residues" evidence="4">
    <location>
        <begin position="112"/>
        <end position="131"/>
    </location>
</feature>
<feature type="region of interest" description="Disordered" evidence="4">
    <location>
        <begin position="378"/>
        <end position="400"/>
    </location>
</feature>
<feature type="compositionally biased region" description="Polar residues" evidence="4">
    <location>
        <begin position="1105"/>
        <end position="1114"/>
    </location>
</feature>
<keyword evidence="3" id="KW-0539">Nucleus</keyword>